<dbReference type="InterPro" id="IPR013783">
    <property type="entry name" value="Ig-like_fold"/>
</dbReference>
<proteinExistence type="predicted"/>
<evidence type="ECO:0000259" key="2">
    <source>
        <dbReference type="PROSITE" id="PS50853"/>
    </source>
</evidence>
<protein>
    <recommendedName>
        <fullName evidence="2">Fibronectin type-III domain-containing protein</fullName>
    </recommendedName>
</protein>
<dbReference type="Gene3D" id="2.180.10.10">
    <property type="entry name" value="RHS repeat-associated core"/>
    <property type="match status" value="3"/>
</dbReference>
<dbReference type="EMBL" id="MWIO01000037">
    <property type="protein sequence ID" value="THD06343.1"/>
    <property type="molecule type" value="Genomic_DNA"/>
</dbReference>
<feature type="domain" description="Fibronectin type-III" evidence="2">
    <location>
        <begin position="1538"/>
        <end position="1627"/>
    </location>
</feature>
<dbReference type="Proteomes" id="UP000306317">
    <property type="component" value="Unassembled WGS sequence"/>
</dbReference>
<dbReference type="SUPFAM" id="SSF49265">
    <property type="entry name" value="Fibronectin type III"/>
    <property type="match status" value="4"/>
</dbReference>
<name>A0A4S3KCZ4_9GAMM</name>
<dbReference type="Gene3D" id="2.60.40.10">
    <property type="entry name" value="Immunoglobulins"/>
    <property type="match status" value="6"/>
</dbReference>
<dbReference type="InterPro" id="IPR006530">
    <property type="entry name" value="YD"/>
</dbReference>
<gene>
    <name evidence="3" type="ORF">B1991_13375</name>
</gene>
<dbReference type="PROSITE" id="PS50853">
    <property type="entry name" value="FN3"/>
    <property type="match status" value="4"/>
</dbReference>
<dbReference type="InterPro" id="IPR003961">
    <property type="entry name" value="FN3_dom"/>
</dbReference>
<keyword evidence="1" id="KW-0677">Repeat</keyword>
<dbReference type="NCBIfam" id="TIGR01643">
    <property type="entry name" value="YD_repeat_2x"/>
    <property type="match status" value="2"/>
</dbReference>
<evidence type="ECO:0000313" key="4">
    <source>
        <dbReference type="Proteomes" id="UP000306317"/>
    </source>
</evidence>
<comment type="caution">
    <text evidence="3">The sequence shown here is derived from an EMBL/GenBank/DDBJ whole genome shotgun (WGS) entry which is preliminary data.</text>
</comment>
<keyword evidence="4" id="KW-1185">Reference proteome</keyword>
<reference evidence="3 4" key="1">
    <citation type="submission" date="2017-02" db="EMBL/GenBank/DDBJ databases">
        <title>Whole genome sequencing of Rhodanobacter lindaniclasticus DSM 17932.</title>
        <authorList>
            <person name="Kumar S."/>
            <person name="Patil P."/>
            <person name="Patil P.B."/>
        </authorList>
    </citation>
    <scope>NUCLEOTIDE SEQUENCE [LARGE SCALE GENOMIC DNA]</scope>
    <source>
        <strain evidence="3 4">DSM 17932</strain>
    </source>
</reference>
<dbReference type="Pfam" id="PF05593">
    <property type="entry name" value="RHS_repeat"/>
    <property type="match status" value="1"/>
</dbReference>
<dbReference type="PANTHER" id="PTHR24099:SF11">
    <property type="entry name" value="FIBRONECTIN TYPE III DOMAIN-CONTAINING 3BA-RELATED"/>
    <property type="match status" value="1"/>
</dbReference>
<dbReference type="InterPro" id="IPR056823">
    <property type="entry name" value="TEN-like_YD-shell"/>
</dbReference>
<dbReference type="InterPro" id="IPR050617">
    <property type="entry name" value="E3_ligase_FN3/SPRY"/>
</dbReference>
<feature type="domain" description="Fibronectin type-III" evidence="2">
    <location>
        <begin position="1630"/>
        <end position="1717"/>
    </location>
</feature>
<feature type="domain" description="Fibronectin type-III" evidence="2">
    <location>
        <begin position="1804"/>
        <end position="1894"/>
    </location>
</feature>
<accession>A0A4S3KCZ4</accession>
<dbReference type="InterPro" id="IPR036116">
    <property type="entry name" value="FN3_sf"/>
</dbReference>
<dbReference type="InterPro" id="IPR031325">
    <property type="entry name" value="RHS_repeat"/>
</dbReference>
<evidence type="ECO:0000313" key="3">
    <source>
        <dbReference type="EMBL" id="THD06343.1"/>
    </source>
</evidence>
<dbReference type="CDD" id="cd00063">
    <property type="entry name" value="FN3"/>
    <property type="match status" value="4"/>
</dbReference>
<dbReference type="Pfam" id="PF25023">
    <property type="entry name" value="TEN_YD-shell"/>
    <property type="match status" value="1"/>
</dbReference>
<dbReference type="SMART" id="SM00060">
    <property type="entry name" value="FN3"/>
    <property type="match status" value="5"/>
</dbReference>
<feature type="domain" description="Fibronectin type-III" evidence="2">
    <location>
        <begin position="1718"/>
        <end position="1803"/>
    </location>
</feature>
<dbReference type="PANTHER" id="PTHR24099">
    <property type="entry name" value="E3 UBIQUITIN-PROTEIN LIGASE TRIM36-RELATED"/>
    <property type="match status" value="1"/>
</dbReference>
<evidence type="ECO:0000256" key="1">
    <source>
        <dbReference type="ARBA" id="ARBA00022737"/>
    </source>
</evidence>
<organism evidence="3 4">
    <name type="scientific">Rhodanobacter lindaniclasticus</name>
    <dbReference type="NCBI Taxonomy" id="75310"/>
    <lineage>
        <taxon>Bacteria</taxon>
        <taxon>Pseudomonadati</taxon>
        <taxon>Pseudomonadota</taxon>
        <taxon>Gammaproteobacteria</taxon>
        <taxon>Lysobacterales</taxon>
        <taxon>Rhodanobacteraceae</taxon>
        <taxon>Rhodanobacter</taxon>
    </lineage>
</organism>
<sequence length="2000" mass="209907">MLLSSFASLVHAASPEDEYRKLIRVNQDMQPLGEHPFGENVSLYDGSLSFTQTDISLSGNGPALQLIRRFEVYGNSPIHGAAEPVFGGWELEVPHLETLTAGRQPTADNPTGVAMWNVSAAGNLQRINGWQTDNTGDTSGNPSADVNARCTNFTAPPSVVRHLGDPDLEFWDPYDWWKGYHLLMPGEGGQDVLANADSATKSTYPAVTKEHWRFSCLPTTANGQPGEGFLGHAPDGTLYWFDYLVYRPADGMSRQLSAGDAGLSPPQSSFQRFADASVDGLISLLSGSSSAHAATVKDSIVRGLGVLLVTKVQDRFGNTLNYSYDSNGLLTGITASDGRALSVAYVAGTSRVQAVTLQPASGMPRTWLYTYNTDGSSLVDVKLPDSSHWHYDMAALQSAMLRNSSSYSSCETLAVPTDLGPVTGTITHPSGLVGQFTLEGRKHGRSYVGEICRGMDTRGPSTSGSYSTFPKEWYSLTTTRVVFSGAGIPASTWLYQYSSPNDSWYTCTGNCPTTIWTDVVAPDGSTVRRIFSNRLDITESRLLRTEFYAGAAGSSVLLRSEDYGYAAPTTAPLPTVAGTSFLTNVNVAQLTKYSPMNLRVIAQDGDAYTWQAEAFDQYAQVTRTKRFSSVSGQAAIEEAIAYRNDTNLWVLGLPLTVTNVSTGEVESSNTYKTSNDTLLSRAHFGQTLMNYTFNGAGQLASFTDGNNHTTTLGNYKRGIPQAIGYPDGKSQALSVDDFGQIASITDQAGHTTSYDYDSVGRITGITYPSGDEVAWLPTTFTYSFVTGAERGLPANHWRRTTTTGSANAVTYYDAMLRPVLSDSAIGSAVQASTLTTYDAKGLKVFRAYPSATALTFTQTPITAGIKGVATDYDALGRIYQTRQDSELGVLTTAYAPLSGARQRVTDPKTNVTTTSYQVFDSPSYDVPILVQAPEGIAQAISRDPYGNPLSIRQWGPYGTETNSLTKTLVYDGYHRLCRIDEPESGSEVMGYDGANNLAWSVTGATLGNDGNCHPELAQSTNVTTRSYDAMNRLKTILPPVGTGTQSTSYDYDPVGRLTSGVSGISSWSGKYNYRGALTRETLQLVGQDAWVIGYVHDAYGNLSLIHYPDGESVSYAPDALGRPTQAGGYATGVGYFPDGQIAQFAFANGTGYVAEQNARQLLRNFSYGAGSMVRLSEDLDYDANGNITSVADLAGGPRNKSFGYDGLNRLTSANATALWGNQVYTYDALNNLRTLKTGSQTSTYHYDVTNKLASITDGASTLASYRYDNRGNVIGKNATALVFDQKNQLTQIVGGGSYAYDAAGRRVSKTVGGATTYYFYNQAGQLMFQWAPASALSTSFIYLGGKLVGDNEEVVLGTPATIGFDANPNDGNYTVSWGAVPGATGYLLQESANGGAWATVYSGGAASKTLSGKAGGGYTYRAEGCVGTTCGAWITSATVGVRPAMPAVSVPGGTINGTYTVSWTASAGASGYDVQERLDGGSWATIASNTAATAISRPGIASGSYTYQVSARNVYGTRGWAVSDAVTVDTTYGVIPAAPTGLTVPASSSNGSATLGWGVSSLATRYVVEQSSNGGTSWAGIYNGSGTGTTVSGLANGSYSFHVQACNTYGCSAWTPGNAILIVTHPPATAPTVSTPANSSNGGYTVSWGAVGTATSYTLQEQVNGGAWSTIQTGSATSKTISGKGNGSYGYRVQACNVGGCGPWSGTGATTVLLPPAVPASITVPATSSGSIAVSWAASATATSYTLQQRLGAGSWGGVYAGAATSSTRAVTTSGSYTYRVQACNASGCSAYRTSSAVTVTIPPATTPTLNVPASSSSGSYTVSWGTVTAATSYTLQEQVNGGSWVSIQTGSATSRAISGKGNGNYDYRVQACNPGGCGPWSSTATTTVVLVPAVPTGLSATVDVYDLSGALSQAAGTVSPQARRYAYQMSATWNASAGATSYTLQYCQNGGTCSTKSSSATSVPPFIVAGVGYAVSVQACNASGCSPYSATVTPTVVQN</sequence>